<proteinExistence type="predicted"/>
<keyword evidence="2" id="KW-1185">Reference proteome</keyword>
<comment type="caution">
    <text evidence="1">The sequence shown here is derived from an EMBL/GenBank/DDBJ whole genome shotgun (WGS) entry which is preliminary data.</text>
</comment>
<evidence type="ECO:0000313" key="1">
    <source>
        <dbReference type="EMBL" id="MBB5868585.1"/>
    </source>
</evidence>
<organism evidence="1 2">
    <name type="scientific">Allocatelliglobosispora scoriae</name>
    <dbReference type="NCBI Taxonomy" id="643052"/>
    <lineage>
        <taxon>Bacteria</taxon>
        <taxon>Bacillati</taxon>
        <taxon>Actinomycetota</taxon>
        <taxon>Actinomycetes</taxon>
        <taxon>Micromonosporales</taxon>
        <taxon>Micromonosporaceae</taxon>
        <taxon>Allocatelliglobosispora</taxon>
    </lineage>
</organism>
<name>A0A841BLR0_9ACTN</name>
<dbReference type="AlphaFoldDB" id="A0A841BLR0"/>
<dbReference type="RefSeq" id="WP_184834641.1">
    <property type="nucleotide sequence ID" value="NZ_JACHMN010000002.1"/>
</dbReference>
<reference evidence="1 2" key="1">
    <citation type="submission" date="2020-08" db="EMBL/GenBank/DDBJ databases">
        <title>Sequencing the genomes of 1000 actinobacteria strains.</title>
        <authorList>
            <person name="Klenk H.-P."/>
        </authorList>
    </citation>
    <scope>NUCLEOTIDE SEQUENCE [LARGE SCALE GENOMIC DNA]</scope>
    <source>
        <strain evidence="1 2">DSM 45362</strain>
    </source>
</reference>
<accession>A0A841BLR0</accession>
<gene>
    <name evidence="1" type="ORF">F4553_001964</name>
</gene>
<dbReference type="EMBL" id="JACHMN010000002">
    <property type="protein sequence ID" value="MBB5868585.1"/>
    <property type="molecule type" value="Genomic_DNA"/>
</dbReference>
<dbReference type="Proteomes" id="UP000587527">
    <property type="component" value="Unassembled WGS sequence"/>
</dbReference>
<sequence length="124" mass="14462">MLLTTISELENWGRSVWYFEVDGGVYLQGRHAQVVTEGRYVGHQRQIPQCPFPGLTPEEILRRLESDETEIRERHWFAKWSEILDNVSGYAYLDDELAIVFAVRESERPALHDFSKVFVARIPP</sequence>
<evidence type="ECO:0000313" key="2">
    <source>
        <dbReference type="Proteomes" id="UP000587527"/>
    </source>
</evidence>
<protein>
    <submittedName>
        <fullName evidence="1">Uncharacterized protein</fullName>
    </submittedName>
</protein>